<proteinExistence type="predicted"/>
<gene>
    <name evidence="1" type="ORF">MarFTMF_501</name>
</gene>
<dbReference type="EMBL" id="OR343188">
    <property type="protein sequence ID" value="WNL50017.1"/>
    <property type="molecule type" value="Genomic_DNA"/>
</dbReference>
<reference evidence="1" key="1">
    <citation type="submission" date="2023-07" db="EMBL/GenBank/DDBJ databases">
        <authorList>
            <person name="Xia Y."/>
        </authorList>
    </citation>
    <scope>NUCLEOTIDE SEQUENCE</scope>
    <source>
        <strain evidence="1">F</strain>
    </source>
</reference>
<accession>A0AA96ELS8</accession>
<evidence type="ECO:0000313" key="1">
    <source>
        <dbReference type="EMBL" id="WNL50017.1"/>
    </source>
</evidence>
<protein>
    <submittedName>
        <fullName evidence="1">Uncharacterized protein</fullName>
    </submittedName>
</protein>
<sequence>MEDFVQHRSVRLNGALDWCSCMNGTSGKEHDPSCDDECLLERKEDMEIIASVFSKRQPSKRKANRKKGRK</sequence>
<organism evidence="1">
    <name type="scientific">Marseillevirus sp</name>
    <dbReference type="NCBI Taxonomy" id="2809551"/>
    <lineage>
        <taxon>Viruses</taxon>
        <taxon>Varidnaviria</taxon>
        <taxon>Bamfordvirae</taxon>
        <taxon>Nucleocytoviricota</taxon>
        <taxon>Megaviricetes</taxon>
        <taxon>Pimascovirales</taxon>
        <taxon>Pimascovirales incertae sedis</taxon>
        <taxon>Marseilleviridae</taxon>
        <taxon>Marseillevirus</taxon>
    </lineage>
</organism>
<name>A0AA96ELS8_9VIRU</name>